<organism evidence="5 6">
    <name type="scientific">Oryza sativa subsp. japonica</name>
    <name type="common">Rice</name>
    <dbReference type="NCBI Taxonomy" id="39947"/>
    <lineage>
        <taxon>Eukaryota</taxon>
        <taxon>Viridiplantae</taxon>
        <taxon>Streptophyta</taxon>
        <taxon>Embryophyta</taxon>
        <taxon>Tracheophyta</taxon>
        <taxon>Spermatophyta</taxon>
        <taxon>Magnoliopsida</taxon>
        <taxon>Liliopsida</taxon>
        <taxon>Poales</taxon>
        <taxon>Poaceae</taxon>
        <taxon>BOP clade</taxon>
        <taxon>Oryzoideae</taxon>
        <taxon>Oryzeae</taxon>
        <taxon>Oryzinae</taxon>
        <taxon>Oryza</taxon>
        <taxon>Oryza sativa</taxon>
    </lineage>
</organism>
<dbReference type="InterPro" id="IPR041577">
    <property type="entry name" value="RT_RNaseH_2"/>
</dbReference>
<proteinExistence type="predicted"/>
<dbReference type="InterPro" id="IPR012337">
    <property type="entry name" value="RNaseH-like_sf"/>
</dbReference>
<reference evidence="6" key="2">
    <citation type="journal article" date="2008" name="Nucleic Acids Res.">
        <title>The rice annotation project database (RAP-DB): 2008 update.</title>
        <authorList>
            <consortium name="The rice annotation project (RAP)"/>
        </authorList>
    </citation>
    <scope>GENOME REANNOTATION</scope>
    <source>
        <strain evidence="6">cv. Nipponbare</strain>
    </source>
</reference>
<sequence length="2079" mass="233676">MKARDEGIYEGECPLLFYRKYEGLVYRSPTQITSNLRYKRDPLGRPQGIESQSPDNQHSLQNPYTSVPQYPLYPVYGYPPSTVARQLGGLGIQGSTIMPSSFVDNNVNTSSGQVLPTSTMLVWTQVGEIVCPVYTTMPISTSPPMTGYENAVVTNQDASTSKDPPVETENGLLTTSKFVKDSDATRPCPSDTNRRPAKMTSETIRSWCPIHKTKKHTLQDCWVFVNARAEIRACKERGIQRTSPTRNVYCPIHKTKNHDLSSCKVLLGAIKTPSPKSYVPVRDNGKEQGATLAPDRFIGVIDLNPHEPSVLHLLEDYGSSTSDAAREVLAIDDVGTLAQANAETADQSTTPAQHIRAVQAILRETPYDPVLNNDLERWTERLRASVANLSNAFEEAATAAQQNRLPISDANGEIPEHRESPQRATPPPRGTGDLRDQINGRREARRTRDEANRSRHHVSSRRHDRGSRPHDNRDHDDHDRRGPDNTSHGRRRNDEDGGDRRRDNNERRRQDSRDPGRHPRNRTPEPSDPSSSSSSSASSSLSDRHPRRSRDHRQPTAPSAGCRAFGRSLRDVRWPERFRPGAIEKYDGSIDPEEFLQVYSTVLYAAGADDNAVANYLPTALKGSARSWLMHLPPYSISSWADLWQQFVANFQGTYKRHAIEDDLHALTQNSGESLREYVRRFNECRNTIPEITDASVIRAFKSGVRDRYTTQELATRHITTTRRLFQIVERCAHVDDALRRKNDKPKTGGEKKSAADTSESSKKKNRKNGKRKAQAEVLAAEYANPPRRPDPQGSDTKKSWCPIHKTDRHSLEDCLVFKKSLEKHMAFEKGKRVRVVEKNEESPPHESDSAYPDSDLHVSHILAVPRRRYPIVVEPTIRNIKVARVLIDGGSSINLLFASTLEAMGIPQSELTPTDQPFHGITPQSSSRPLGKITLPVTFGQANNFRTEQITFDVAEFDTAYNAIIGRTALAKFVAASHYAYQVLKMPGPKGTITIQGNAKLAVQCDKRSLDMVEQTPTPPATSEPPKKVRKPNKTPKPNGAVKIVPLSSANPDKNELALIAFLRDNADVFAWQPSDMPGVPREVIEHKLMVRPDAKPVKQRLRRFAPDRKQAIREELDKLLKAGFIREVLHPEWLANPVIVRKANGKWRMCVDFTDLNKACPKDHFPLPRIDQLVYSTAGCELLSFLDAYSGYHQISMVKEDEEKTAFITPFGVFCHVKMPFGLITAGNTFQRTLGNNVEAYVDGIVVKTKTSDSLIDDLRETFDNLRRYRLMLNPEKCTFGVPSGKLLGFLVSGRGIEANPEKIKAIENMKSPTRLKEVQKLTGYMAALSRFVARIGEQGQPFFALLKKQDKFVWTQETKEAFITLKRYLSNPPVLVAPQPNEELFLYIAATPHSVSIVIVVEREKVQRPVYYVSEALHDAKTRYPQIQKLLYAIIMTSRKLRHYFQAHRVTIVSSFPLGEVVRNKDVVGRIAKWVVELSQFDVHFMPQTAIKSQVLADFVADWTMPDNKSDNQGDNETWTMAFDGALNSQGAGAGLILTSPSGDQFKHAIHLNFRATNNTAEYEGLLAGIRAAAALGVKRLIVKGDSELVANQVHKDYKCSNPELSKYLAEVRKLEKRFDGIEVRHVYRKDNVEPDDLARRASRREPLEPDTFLDVLTKPSVKEVSGEVVPSTPDISSDVIEVERAVADIETTDDWRTPLIKFINSEELPENDTEAEKITRKAKIYCMIGNDLYKKVPNGILLKCVSIDDGRQLLLDIHEGICGSHAVGRTLVGKAFRQGFFWPTALKDACDMQTHKATCTSASNNPSDLAVLVLGARYTWAIPTRTERLQIPIVAIDKFTKWIEASPTGEIKADNAIKFIRGIFCRYGLPHRIITDNGSQFISADFQDYCIGLGVKICFASVSHPQSNGQVERANGIVLQGIKTLLWAIRTTPTTSNEETPFFPVYGSEAMLPGELRHQSTRVQKHSDENQDEQRDIDINLLEEHHERVAVRAASYQQALRRYHEKRIRARILSIGDYVLRRVQTQAGRNKLSPKWEGPYTITQALRPGAYKIADGDGRELANSWNIDQLRKFYV</sequence>
<dbReference type="Pfam" id="PF13456">
    <property type="entry name" value="RVT_3"/>
    <property type="match status" value="1"/>
</dbReference>
<dbReference type="Gene3D" id="2.40.70.10">
    <property type="entry name" value="Acid Proteases"/>
    <property type="match status" value="1"/>
</dbReference>
<dbReference type="EMBL" id="AC079936">
    <property type="protein sequence ID" value="AAK52121.1"/>
    <property type="molecule type" value="Genomic_DNA"/>
</dbReference>
<feature type="compositionally biased region" description="Basic residues" evidence="2">
    <location>
        <begin position="454"/>
        <end position="465"/>
    </location>
</feature>
<evidence type="ECO:0000259" key="4">
    <source>
        <dbReference type="PROSITE" id="PS50994"/>
    </source>
</evidence>
<feature type="compositionally biased region" description="Basic and acidic residues" evidence="2">
    <location>
        <begin position="492"/>
        <end position="525"/>
    </location>
</feature>
<name>Q94HB8_ORYSJ</name>
<dbReference type="Gene3D" id="1.10.340.70">
    <property type="match status" value="1"/>
</dbReference>
<feature type="region of interest" description="Disordered" evidence="2">
    <location>
        <begin position="397"/>
        <end position="564"/>
    </location>
</feature>
<dbReference type="InterPro" id="IPR005162">
    <property type="entry name" value="Retrotrans_gag_dom"/>
</dbReference>
<evidence type="ECO:0000256" key="1">
    <source>
        <dbReference type="ARBA" id="ARBA00023172"/>
    </source>
</evidence>
<protein>
    <submittedName>
        <fullName evidence="5">Retroelement</fullName>
    </submittedName>
</protein>
<dbReference type="PANTHER" id="PTHR48475:SF2">
    <property type="entry name" value="RIBONUCLEASE H"/>
    <property type="match status" value="1"/>
</dbReference>
<dbReference type="CDD" id="cd00303">
    <property type="entry name" value="retropepsin_like"/>
    <property type="match status" value="1"/>
</dbReference>
<feature type="compositionally biased region" description="Basic and acidic residues" evidence="2">
    <location>
        <begin position="466"/>
        <end position="483"/>
    </location>
</feature>
<dbReference type="GO" id="GO:0015074">
    <property type="term" value="P:DNA integration"/>
    <property type="evidence" value="ECO:0007669"/>
    <property type="project" value="InterPro"/>
</dbReference>
<dbReference type="InterPro" id="IPR043128">
    <property type="entry name" value="Rev_trsase/Diguanyl_cyclase"/>
</dbReference>
<dbReference type="CDD" id="cd01647">
    <property type="entry name" value="RT_LTR"/>
    <property type="match status" value="1"/>
</dbReference>
<dbReference type="PROSITE" id="PS50994">
    <property type="entry name" value="INTEGRASE"/>
    <property type="match status" value="1"/>
</dbReference>
<dbReference type="InterPro" id="IPR002156">
    <property type="entry name" value="RNaseH_domain"/>
</dbReference>
<dbReference type="GO" id="GO:0003676">
    <property type="term" value="F:nucleic acid binding"/>
    <property type="evidence" value="ECO:0007669"/>
    <property type="project" value="InterPro"/>
</dbReference>
<feature type="compositionally biased region" description="Low complexity" evidence="2">
    <location>
        <begin position="528"/>
        <end position="541"/>
    </location>
</feature>
<dbReference type="Pfam" id="PF17919">
    <property type="entry name" value="RT_RNaseH_2"/>
    <property type="match status" value="1"/>
</dbReference>
<dbReference type="GO" id="GO:0006310">
    <property type="term" value="P:DNA recombination"/>
    <property type="evidence" value="ECO:0007669"/>
    <property type="project" value="UniProtKB-KW"/>
</dbReference>
<feature type="compositionally biased region" description="Basic and acidic residues" evidence="2">
    <location>
        <begin position="739"/>
        <end position="763"/>
    </location>
</feature>
<evidence type="ECO:0000256" key="2">
    <source>
        <dbReference type="SAM" id="MobiDB-lite"/>
    </source>
</evidence>
<dbReference type="Gene3D" id="3.10.10.10">
    <property type="entry name" value="HIV Type 1 Reverse Transcriptase, subunit A, domain 1"/>
    <property type="match status" value="1"/>
</dbReference>
<dbReference type="Proteomes" id="UP000000763">
    <property type="component" value="Chromosome 10"/>
</dbReference>
<dbReference type="SUPFAM" id="SSF56672">
    <property type="entry name" value="DNA/RNA polymerases"/>
    <property type="match status" value="1"/>
</dbReference>
<accession>Q94HB8</accession>
<dbReference type="InterPro" id="IPR021109">
    <property type="entry name" value="Peptidase_aspartic_dom_sf"/>
</dbReference>
<feature type="region of interest" description="Disordered" evidence="2">
    <location>
        <begin position="1013"/>
        <end position="1042"/>
    </location>
</feature>
<dbReference type="InterPro" id="IPR043502">
    <property type="entry name" value="DNA/RNA_pol_sf"/>
</dbReference>
<feature type="compositionally biased region" description="Basic and acidic residues" evidence="2">
    <location>
        <begin position="788"/>
        <end position="802"/>
    </location>
</feature>
<feature type="region of interest" description="Disordered" evidence="2">
    <location>
        <begin position="36"/>
        <end position="64"/>
    </location>
</feature>
<reference evidence="6" key="1">
    <citation type="journal article" date="2005" name="Nature">
        <title>The map-based sequence of the rice genome.</title>
        <authorList>
            <consortium name="International rice genome sequencing project (IRGSP)"/>
            <person name="Matsumoto T."/>
            <person name="Wu J."/>
            <person name="Kanamori H."/>
            <person name="Katayose Y."/>
            <person name="Fujisawa M."/>
            <person name="Namiki N."/>
            <person name="Mizuno H."/>
            <person name="Yamamoto K."/>
            <person name="Antonio B.A."/>
            <person name="Baba T."/>
            <person name="Sakata K."/>
            <person name="Nagamura Y."/>
            <person name="Aoki H."/>
            <person name="Arikawa K."/>
            <person name="Arita K."/>
            <person name="Bito T."/>
            <person name="Chiden Y."/>
            <person name="Fujitsuka N."/>
            <person name="Fukunaka R."/>
            <person name="Hamada M."/>
            <person name="Harada C."/>
            <person name="Hayashi A."/>
            <person name="Hijishita S."/>
            <person name="Honda M."/>
            <person name="Hosokawa S."/>
            <person name="Ichikawa Y."/>
            <person name="Idonuma A."/>
            <person name="Iijima M."/>
            <person name="Ikeda M."/>
            <person name="Ikeno M."/>
            <person name="Ito K."/>
            <person name="Ito S."/>
            <person name="Ito T."/>
            <person name="Ito Y."/>
            <person name="Ito Y."/>
            <person name="Iwabuchi A."/>
            <person name="Kamiya K."/>
            <person name="Karasawa W."/>
            <person name="Kurita K."/>
            <person name="Katagiri S."/>
            <person name="Kikuta A."/>
            <person name="Kobayashi H."/>
            <person name="Kobayashi N."/>
            <person name="Machita K."/>
            <person name="Maehara T."/>
            <person name="Masukawa M."/>
            <person name="Mizubayashi T."/>
            <person name="Mukai Y."/>
            <person name="Nagasaki H."/>
            <person name="Nagata Y."/>
            <person name="Naito S."/>
            <person name="Nakashima M."/>
            <person name="Nakama Y."/>
            <person name="Nakamichi Y."/>
            <person name="Nakamura M."/>
            <person name="Meguro A."/>
            <person name="Negishi M."/>
            <person name="Ohta I."/>
            <person name="Ohta T."/>
            <person name="Okamoto M."/>
            <person name="Ono N."/>
            <person name="Saji S."/>
            <person name="Sakaguchi M."/>
            <person name="Sakai K."/>
            <person name="Shibata M."/>
            <person name="Shimokawa T."/>
            <person name="Song J."/>
            <person name="Takazaki Y."/>
            <person name="Terasawa K."/>
            <person name="Tsugane M."/>
            <person name="Tsuji K."/>
            <person name="Ueda S."/>
            <person name="Waki K."/>
            <person name="Yamagata H."/>
            <person name="Yamamoto M."/>
            <person name="Yamamoto S."/>
            <person name="Yamane H."/>
            <person name="Yoshiki S."/>
            <person name="Yoshihara R."/>
            <person name="Yukawa K."/>
            <person name="Zhong H."/>
            <person name="Yano M."/>
            <person name="Yuan Q."/>
            <person name="Ouyang S."/>
            <person name="Liu J."/>
            <person name="Jones K.M."/>
            <person name="Gansberger K."/>
            <person name="Moffat K."/>
            <person name="Hill J."/>
            <person name="Bera J."/>
            <person name="Fadrosh D."/>
            <person name="Jin S."/>
            <person name="Johri S."/>
            <person name="Kim M."/>
            <person name="Overton L."/>
            <person name="Reardon M."/>
            <person name="Tsitrin T."/>
            <person name="Vuong H."/>
            <person name="Weaver B."/>
            <person name="Ciecko A."/>
            <person name="Tallon L."/>
            <person name="Jackson J."/>
            <person name="Pai G."/>
            <person name="Aken S.V."/>
            <person name="Utterback T."/>
            <person name="Reidmuller S."/>
            <person name="Feldblyum T."/>
            <person name="Hsiao J."/>
            <person name="Zismann V."/>
            <person name="Iobst S."/>
            <person name="de Vazeille A.R."/>
            <person name="Buell C.R."/>
            <person name="Ying K."/>
            <person name="Li Y."/>
            <person name="Lu T."/>
            <person name="Huang Y."/>
            <person name="Zhao Q."/>
            <person name="Feng Q."/>
            <person name="Zhang L."/>
            <person name="Zhu J."/>
            <person name="Weng Q."/>
            <person name="Mu J."/>
            <person name="Lu Y."/>
            <person name="Fan D."/>
            <person name="Liu Y."/>
            <person name="Guan J."/>
            <person name="Zhang Y."/>
            <person name="Yu S."/>
            <person name="Liu X."/>
            <person name="Zhang Y."/>
            <person name="Hong G."/>
            <person name="Han B."/>
            <person name="Choisne N."/>
            <person name="Demange N."/>
            <person name="Orjeda G."/>
            <person name="Samain S."/>
            <person name="Cattolico L."/>
            <person name="Pelletier E."/>
            <person name="Couloux A."/>
            <person name="Segurens B."/>
            <person name="Wincker P."/>
            <person name="D'Hont A."/>
            <person name="Scarpelli C."/>
            <person name="Weissenbach J."/>
            <person name="Salanoubat M."/>
            <person name="Quetier F."/>
            <person name="Yu Y."/>
            <person name="Kim H.R."/>
            <person name="Rambo T."/>
            <person name="Currie J."/>
            <person name="Collura K."/>
            <person name="Luo M."/>
            <person name="Yang T."/>
            <person name="Ammiraju J.S.S."/>
            <person name="Engler F."/>
            <person name="Soderlund C."/>
            <person name="Wing R.A."/>
            <person name="Palmer L.E."/>
            <person name="de la Bastide M."/>
            <person name="Spiegel L."/>
            <person name="Nascimento L."/>
            <person name="Zutavern T."/>
            <person name="O'Shaughnessy A."/>
            <person name="Dike S."/>
            <person name="Dedhia N."/>
            <person name="Preston R."/>
            <person name="Balija V."/>
            <person name="McCombie W.R."/>
            <person name="Chow T."/>
            <person name="Chen H."/>
            <person name="Chung M."/>
            <person name="Chen C."/>
            <person name="Shaw J."/>
            <person name="Wu H."/>
            <person name="Hsiao K."/>
            <person name="Chao Y."/>
            <person name="Chu M."/>
            <person name="Cheng C."/>
            <person name="Hour A."/>
            <person name="Lee P."/>
            <person name="Lin S."/>
            <person name="Lin Y."/>
            <person name="Liou J."/>
            <person name="Liu S."/>
            <person name="Hsing Y."/>
            <person name="Raghuvanshi S."/>
            <person name="Mohanty A."/>
            <person name="Bharti A.K."/>
            <person name="Gaur A."/>
            <person name="Gupta V."/>
            <person name="Kumar D."/>
            <person name="Ravi V."/>
            <person name="Vij S."/>
            <person name="Kapur A."/>
            <person name="Khurana P."/>
            <person name="Khurana P."/>
            <person name="Khurana J.P."/>
            <person name="Tyagi A.K."/>
            <person name="Gaikwad K."/>
            <person name="Singh A."/>
            <person name="Dalal V."/>
            <person name="Srivastava S."/>
            <person name="Dixit A."/>
            <person name="Pal A.K."/>
            <person name="Ghazi I.A."/>
            <person name="Yadav M."/>
            <person name="Pandit A."/>
            <person name="Bhargava A."/>
            <person name="Sureshbabu K."/>
            <person name="Batra K."/>
            <person name="Sharma T.R."/>
            <person name="Mohapatra T."/>
            <person name="Singh N.K."/>
            <person name="Messing J."/>
            <person name="Nelson A.B."/>
            <person name="Fuks G."/>
            <person name="Kavchok S."/>
            <person name="Keizer G."/>
            <person name="Linton E."/>
            <person name="Llaca V."/>
            <person name="Song R."/>
            <person name="Tanyolac B."/>
            <person name="Young S."/>
            <person name="Ho-Il K."/>
            <person name="Hahn J.H."/>
            <person name="Sangsakoo G."/>
            <person name="Vanavichit A."/>
            <person name="de Mattos Luiz.A.T."/>
            <person name="Zimmer P.D."/>
            <person name="Malone G."/>
            <person name="Dellagostin O."/>
            <person name="de Oliveira A.C."/>
            <person name="Bevan M."/>
            <person name="Bancroft I."/>
            <person name="Minx P."/>
            <person name="Cordum H."/>
            <person name="Wilson R."/>
            <person name="Cheng Z."/>
            <person name="Jin W."/>
            <person name="Jiang J."/>
            <person name="Leong S.A."/>
            <person name="Iwama H."/>
            <person name="Gojobori T."/>
            <person name="Itoh T."/>
            <person name="Niimura Y."/>
            <person name="Fujii Y."/>
            <person name="Habara T."/>
            <person name="Sakai H."/>
            <person name="Sato Y."/>
            <person name="Wilson G."/>
            <person name="Kumar K."/>
            <person name="McCouch S."/>
            <person name="Juretic N."/>
            <person name="Hoen D."/>
            <person name="Wright S."/>
            <person name="Bruskiewich R."/>
            <person name="Bureau T."/>
            <person name="Miyao A."/>
            <person name="Hirochika H."/>
            <person name="Nishikawa T."/>
            <person name="Kadowaki K."/>
            <person name="Sugiura M."/>
            <person name="Burr B."/>
            <person name="Sasaki T."/>
        </authorList>
    </citation>
    <scope>NUCLEOTIDE SEQUENCE [LARGE SCALE GENOMIC DNA]</scope>
    <source>
        <strain evidence="6">cv. Nipponbare</strain>
    </source>
</reference>
<feature type="region of interest" description="Disordered" evidence="2">
    <location>
        <begin position="739"/>
        <end position="802"/>
    </location>
</feature>
<dbReference type="CDD" id="cd09279">
    <property type="entry name" value="RNase_HI_like"/>
    <property type="match status" value="1"/>
</dbReference>
<dbReference type="Pfam" id="PF00665">
    <property type="entry name" value="rve"/>
    <property type="match status" value="1"/>
</dbReference>
<dbReference type="InterPro" id="IPR000477">
    <property type="entry name" value="RT_dom"/>
</dbReference>
<dbReference type="Gene3D" id="3.30.420.10">
    <property type="entry name" value="Ribonuclease H-like superfamily/Ribonuclease H"/>
    <property type="match status" value="2"/>
</dbReference>
<keyword evidence="1" id="KW-0233">DNA recombination</keyword>
<evidence type="ECO:0000313" key="6">
    <source>
        <dbReference type="Proteomes" id="UP000000763"/>
    </source>
</evidence>
<dbReference type="GO" id="GO:0004523">
    <property type="term" value="F:RNA-DNA hybrid ribonuclease activity"/>
    <property type="evidence" value="ECO:0007669"/>
    <property type="project" value="InterPro"/>
</dbReference>
<feature type="domain" description="Integrase catalytic" evidence="4">
    <location>
        <begin position="1806"/>
        <end position="1930"/>
    </location>
</feature>
<dbReference type="PANTHER" id="PTHR48475">
    <property type="entry name" value="RIBONUCLEASE H"/>
    <property type="match status" value="1"/>
</dbReference>
<feature type="compositionally biased region" description="Basic residues" evidence="2">
    <location>
        <begin position="764"/>
        <end position="773"/>
    </location>
</feature>
<dbReference type="SUPFAM" id="SSF53098">
    <property type="entry name" value="Ribonuclease H-like"/>
    <property type="match status" value="2"/>
</dbReference>
<gene>
    <name evidence="5" type="primary">OSJNBb0061I18.17</name>
</gene>
<feature type="compositionally biased region" description="Polar residues" evidence="2">
    <location>
        <begin position="49"/>
        <end position="64"/>
    </location>
</feature>
<feature type="compositionally biased region" description="Basic and acidic residues" evidence="2">
    <location>
        <begin position="432"/>
        <end position="453"/>
    </location>
</feature>
<evidence type="ECO:0000259" key="3">
    <source>
        <dbReference type="PROSITE" id="PS50879"/>
    </source>
</evidence>
<dbReference type="Pfam" id="PF03732">
    <property type="entry name" value="Retrotrans_gag"/>
    <property type="match status" value="1"/>
</dbReference>
<feature type="domain" description="RNase H type-1" evidence="3">
    <location>
        <begin position="1518"/>
        <end position="1647"/>
    </location>
</feature>
<dbReference type="Gene3D" id="3.30.70.270">
    <property type="match status" value="2"/>
</dbReference>
<dbReference type="PROSITE" id="PS50879">
    <property type="entry name" value="RNASE_H_1"/>
    <property type="match status" value="1"/>
</dbReference>
<dbReference type="InterPro" id="IPR001584">
    <property type="entry name" value="Integrase_cat-core"/>
</dbReference>
<dbReference type="InterPro" id="IPR036397">
    <property type="entry name" value="RNaseH_sf"/>
</dbReference>
<dbReference type="Pfam" id="PF00078">
    <property type="entry name" value="RVT_1"/>
    <property type="match status" value="1"/>
</dbReference>
<evidence type="ECO:0000313" key="5">
    <source>
        <dbReference type="EMBL" id="AAK52121.1"/>
    </source>
</evidence>